<organism evidence="1 2">
    <name type="scientific">Dentiscutata heterogama</name>
    <dbReference type="NCBI Taxonomy" id="1316150"/>
    <lineage>
        <taxon>Eukaryota</taxon>
        <taxon>Fungi</taxon>
        <taxon>Fungi incertae sedis</taxon>
        <taxon>Mucoromycota</taxon>
        <taxon>Glomeromycotina</taxon>
        <taxon>Glomeromycetes</taxon>
        <taxon>Diversisporales</taxon>
        <taxon>Gigasporaceae</taxon>
        <taxon>Dentiscutata</taxon>
    </lineage>
</organism>
<name>A0ACA9MMJ6_9GLOM</name>
<proteinExistence type="predicted"/>
<keyword evidence="2" id="KW-1185">Reference proteome</keyword>
<evidence type="ECO:0000313" key="1">
    <source>
        <dbReference type="EMBL" id="CAG8596650.1"/>
    </source>
</evidence>
<dbReference type="EMBL" id="CAJVPU010009577">
    <property type="protein sequence ID" value="CAG8596650.1"/>
    <property type="molecule type" value="Genomic_DNA"/>
</dbReference>
<evidence type="ECO:0000313" key="2">
    <source>
        <dbReference type="Proteomes" id="UP000789702"/>
    </source>
</evidence>
<accession>A0ACA9MMJ6</accession>
<reference evidence="1" key="1">
    <citation type="submission" date="2021-06" db="EMBL/GenBank/DDBJ databases">
        <authorList>
            <person name="Kallberg Y."/>
            <person name="Tangrot J."/>
            <person name="Rosling A."/>
        </authorList>
    </citation>
    <scope>NUCLEOTIDE SEQUENCE</scope>
    <source>
        <strain evidence="1">IL203A</strain>
    </source>
</reference>
<gene>
    <name evidence="1" type="ORF">DHETER_LOCUS7082</name>
</gene>
<feature type="non-terminal residue" evidence="1">
    <location>
        <position position="44"/>
    </location>
</feature>
<sequence length="44" mass="4561">MSAISTGMSLGSLGSSSLLANWVSLIMPQTCSNCMVVSILPKLM</sequence>
<protein>
    <submittedName>
        <fullName evidence="1">7579_t:CDS:1</fullName>
    </submittedName>
</protein>
<dbReference type="Proteomes" id="UP000789702">
    <property type="component" value="Unassembled WGS sequence"/>
</dbReference>
<comment type="caution">
    <text evidence="1">The sequence shown here is derived from an EMBL/GenBank/DDBJ whole genome shotgun (WGS) entry which is preliminary data.</text>
</comment>